<dbReference type="Gene3D" id="2.70.50.70">
    <property type="match status" value="1"/>
</dbReference>
<keyword evidence="8" id="KW-0186">Copper</keyword>
<evidence type="ECO:0000256" key="5">
    <source>
        <dbReference type="ARBA" id="ARBA00022729"/>
    </source>
</evidence>
<dbReference type="GO" id="GO:0005576">
    <property type="term" value="C:extracellular region"/>
    <property type="evidence" value="ECO:0007669"/>
    <property type="project" value="UniProtKB-SubCell"/>
</dbReference>
<keyword evidence="9 18" id="KW-0503">Monooxygenase</keyword>
<evidence type="ECO:0000256" key="7">
    <source>
        <dbReference type="ARBA" id="ARBA00023002"/>
    </source>
</evidence>
<dbReference type="PANTHER" id="PTHR33353">
    <property type="entry name" value="PUTATIVE (AFU_ORTHOLOGUE AFUA_1G12560)-RELATED"/>
    <property type="match status" value="1"/>
</dbReference>
<dbReference type="AlphaFoldDB" id="A0A2U8U9Q9"/>
<dbReference type="EMBL" id="MF432143">
    <property type="protein sequence ID" value="AWM99277.1"/>
    <property type="molecule type" value="Genomic_DNA"/>
</dbReference>
<proteinExistence type="inferred from homology"/>
<sequence>MHLSMDSKAGSHRPTIPPPASGMKECAATFHLASRTTRGIQFTRRCLRNPPPAARSENALDGPGFCGHMGQGNLRKRRRNLEIPIWKVPREQCGAPIKFDGGMSSSVRNGHDWHIWHGCCLLVCTTEFSTDNRRKLENTDGNFGWDIKTGWGGERPLALLFYIPSISNTKFHPSTNMFKSALVALAGLSQLVSAHYYLHSVNGDTSSLRPLVLYNENSPVTAGAIETSAIACGANAASANPAPSSLSLTAGSKVTATYDTMYHLGPCFVYASSDNGKSWAKIWEDAYNTNGAWCSDRVTANNNNLVFTIPSQLPSGKYVIRVEQIGLHVASTPGGAQVYVRCFDANISGGGSSAPSPTVSFPGMLSTFHSFQIIKVDCCMLILFPSRKKVLTTPTLPASYGTPTTVTKASTRRLALTSPTVSATPLVDLVDLAALLPLPPLKLAPLPPKPKLAPLPPPPRPAPPPPSPLALALLSTDSAEDPVSPAPPAANLARLAR</sequence>
<keyword evidence="10" id="KW-1015">Disulfide bond</keyword>
<organism evidence="18">
    <name type="scientific">Rhizophlyctis rosea</name>
    <dbReference type="NCBI Taxonomy" id="64517"/>
    <lineage>
        <taxon>Eukaryota</taxon>
        <taxon>Fungi</taxon>
        <taxon>Fungi incertae sedis</taxon>
        <taxon>Chytridiomycota</taxon>
        <taxon>Chytridiomycota incertae sedis</taxon>
        <taxon>Chytridiomycetes</taxon>
        <taxon>Rhizophlyctidales</taxon>
        <taxon>Rhizophlyctidaceae</taxon>
        <taxon>Rhizophlyctis</taxon>
    </lineage>
</organism>
<evidence type="ECO:0000259" key="17">
    <source>
        <dbReference type="Pfam" id="PF03443"/>
    </source>
</evidence>
<dbReference type="GO" id="GO:0004497">
    <property type="term" value="F:monooxygenase activity"/>
    <property type="evidence" value="ECO:0007669"/>
    <property type="project" value="UniProtKB-KW"/>
</dbReference>
<dbReference type="InterPro" id="IPR005103">
    <property type="entry name" value="AA9_LPMO"/>
</dbReference>
<keyword evidence="4" id="KW-0479">Metal-binding</keyword>
<evidence type="ECO:0000256" key="9">
    <source>
        <dbReference type="ARBA" id="ARBA00023033"/>
    </source>
</evidence>
<feature type="domain" description="Auxiliary Activity family 9 catalytic" evidence="17">
    <location>
        <begin position="215"/>
        <end position="366"/>
    </location>
</feature>
<evidence type="ECO:0000256" key="14">
    <source>
        <dbReference type="ARBA" id="ARBA00045077"/>
    </source>
</evidence>
<keyword evidence="11" id="KW-0119">Carbohydrate metabolism</keyword>
<keyword evidence="12" id="KW-0624">Polysaccharide degradation</keyword>
<keyword evidence="7" id="KW-0560">Oxidoreductase</keyword>
<dbReference type="PANTHER" id="PTHR33353:SF10">
    <property type="entry name" value="ENDO-BETA-1,4-GLUCANASE D"/>
    <property type="match status" value="1"/>
</dbReference>
<feature type="compositionally biased region" description="Pro residues" evidence="16">
    <location>
        <begin position="448"/>
        <end position="468"/>
    </location>
</feature>
<evidence type="ECO:0000256" key="12">
    <source>
        <dbReference type="ARBA" id="ARBA00023326"/>
    </source>
</evidence>
<dbReference type="Pfam" id="PF03443">
    <property type="entry name" value="AA9"/>
    <property type="match status" value="1"/>
</dbReference>
<feature type="region of interest" description="Disordered" evidence="16">
    <location>
        <begin position="448"/>
        <end position="497"/>
    </location>
</feature>
<evidence type="ECO:0000256" key="3">
    <source>
        <dbReference type="ARBA" id="ARBA00022525"/>
    </source>
</evidence>
<comment type="cofactor">
    <cofactor evidence="1">
        <name>Cu(2+)</name>
        <dbReference type="ChEBI" id="CHEBI:29036"/>
    </cofactor>
</comment>
<keyword evidence="3" id="KW-0964">Secreted</keyword>
<comment type="catalytic activity">
    <reaction evidence="14">
        <text>[(1-&gt;4)-beta-D-glucosyl]n+m + reduced acceptor + O2 = 4-dehydro-beta-D-glucosyl-[(1-&gt;4)-beta-D-glucosyl]n-1 + [(1-&gt;4)-beta-D-glucosyl]m + acceptor + H2O.</text>
        <dbReference type="EC" id="1.14.99.56"/>
    </reaction>
</comment>
<evidence type="ECO:0000256" key="16">
    <source>
        <dbReference type="SAM" id="MobiDB-lite"/>
    </source>
</evidence>
<protein>
    <recommendedName>
        <fullName evidence="15">lytic cellulose monooxygenase (C4-dehydrogenating)</fullName>
        <ecNumber evidence="15">1.14.99.56</ecNumber>
    </recommendedName>
</protein>
<dbReference type="SMR" id="A0A2U8U9Q9"/>
<dbReference type="GO" id="GO:0030245">
    <property type="term" value="P:cellulose catabolic process"/>
    <property type="evidence" value="ECO:0007669"/>
    <property type="project" value="UniProtKB-KW"/>
</dbReference>
<dbReference type="EC" id="1.14.99.56" evidence="15"/>
<name>A0A2U8U9Q9_9FUNG</name>
<evidence type="ECO:0000256" key="10">
    <source>
        <dbReference type="ARBA" id="ARBA00023157"/>
    </source>
</evidence>
<evidence type="ECO:0000256" key="1">
    <source>
        <dbReference type="ARBA" id="ARBA00001973"/>
    </source>
</evidence>
<comment type="similarity">
    <text evidence="13">Belongs to the polysaccharide monooxygenase AA9 family.</text>
</comment>
<evidence type="ECO:0000256" key="6">
    <source>
        <dbReference type="ARBA" id="ARBA00023001"/>
    </source>
</evidence>
<evidence type="ECO:0000256" key="11">
    <source>
        <dbReference type="ARBA" id="ARBA00023277"/>
    </source>
</evidence>
<comment type="subcellular location">
    <subcellularLocation>
        <location evidence="2">Secreted</location>
    </subcellularLocation>
</comment>
<keyword evidence="6" id="KW-0136">Cellulose degradation</keyword>
<gene>
    <name evidence="18" type="primary">LPMO9F</name>
</gene>
<evidence type="ECO:0000256" key="8">
    <source>
        <dbReference type="ARBA" id="ARBA00023008"/>
    </source>
</evidence>
<reference evidence="18" key="1">
    <citation type="submission" date="2017-07" db="EMBL/GenBank/DDBJ databases">
        <title>Origin of fungal plant biomass degrading enzymes: Comparative enzyme profile studies of zoosporic, early lineage fungi.</title>
        <authorList>
            <person name="Lange L."/>
            <person name="Pilgaard B."/>
            <person name="Herbst F.-A."/>
            <person name="Barret K."/>
            <person name="Busk P.K."/>
            <person name="Pedersen A.G."/>
        </authorList>
    </citation>
    <scope>NUCLEOTIDE SEQUENCE</scope>
</reference>
<accession>A0A2U8U9Q9</accession>
<evidence type="ECO:0000256" key="4">
    <source>
        <dbReference type="ARBA" id="ARBA00022723"/>
    </source>
</evidence>
<keyword evidence="5" id="KW-0732">Signal</keyword>
<evidence type="ECO:0000256" key="13">
    <source>
        <dbReference type="ARBA" id="ARBA00044502"/>
    </source>
</evidence>
<dbReference type="InterPro" id="IPR049892">
    <property type="entry name" value="AA9"/>
</dbReference>
<evidence type="ECO:0000256" key="15">
    <source>
        <dbReference type="ARBA" id="ARBA00047174"/>
    </source>
</evidence>
<dbReference type="GO" id="GO:0046872">
    <property type="term" value="F:metal ion binding"/>
    <property type="evidence" value="ECO:0007669"/>
    <property type="project" value="UniProtKB-KW"/>
</dbReference>
<evidence type="ECO:0000313" key="18">
    <source>
        <dbReference type="EMBL" id="AWM99277.1"/>
    </source>
</evidence>
<feature type="region of interest" description="Disordered" evidence="16">
    <location>
        <begin position="1"/>
        <end position="22"/>
    </location>
</feature>
<evidence type="ECO:0000256" key="2">
    <source>
        <dbReference type="ARBA" id="ARBA00004613"/>
    </source>
</evidence>